<dbReference type="EMBL" id="JBEYRS010000009">
    <property type="protein sequence ID" value="MEW2364535.1"/>
    <property type="molecule type" value="Genomic_DNA"/>
</dbReference>
<reference evidence="1 2" key="1">
    <citation type="submission" date="2024-06" db="EMBL/GenBank/DDBJ databases">
        <title>The Natural Products Discovery Center: Release of the First 8490 Sequenced Strains for Exploring Actinobacteria Biosynthetic Diversity.</title>
        <authorList>
            <person name="Kalkreuter E."/>
            <person name="Kautsar S.A."/>
            <person name="Yang D."/>
            <person name="Bader C.D."/>
            <person name="Teijaro C.N."/>
            <person name="Fluegel L."/>
            <person name="Davis C.M."/>
            <person name="Simpson J.R."/>
            <person name="Lauterbach L."/>
            <person name="Steele A.D."/>
            <person name="Gui C."/>
            <person name="Meng S."/>
            <person name="Li G."/>
            <person name="Viehrig K."/>
            <person name="Ye F."/>
            <person name="Su P."/>
            <person name="Kiefer A.F."/>
            <person name="Nichols A."/>
            <person name="Cepeda A.J."/>
            <person name="Yan W."/>
            <person name="Fan B."/>
            <person name="Jiang Y."/>
            <person name="Adhikari A."/>
            <person name="Zheng C.-J."/>
            <person name="Schuster L."/>
            <person name="Cowan T.M."/>
            <person name="Smanski M.J."/>
            <person name="Chevrette M.G."/>
            <person name="De Carvalho L.P.S."/>
            <person name="Shen B."/>
        </authorList>
    </citation>
    <scope>NUCLEOTIDE SEQUENCE [LARGE SCALE GENOMIC DNA]</scope>
    <source>
        <strain evidence="1 2">NPDC047833</strain>
    </source>
</reference>
<evidence type="ECO:0000313" key="2">
    <source>
        <dbReference type="Proteomes" id="UP001553843"/>
    </source>
</evidence>
<proteinExistence type="predicted"/>
<organism evidence="1 2">
    <name type="scientific">Streptomyces huasconensis</name>
    <dbReference type="NCBI Taxonomy" id="1854574"/>
    <lineage>
        <taxon>Bacteria</taxon>
        <taxon>Bacillati</taxon>
        <taxon>Actinomycetota</taxon>
        <taxon>Actinomycetes</taxon>
        <taxon>Kitasatosporales</taxon>
        <taxon>Streptomycetaceae</taxon>
        <taxon>Streptomyces</taxon>
    </lineage>
</organism>
<comment type="caution">
    <text evidence="1">The sequence shown here is derived from an EMBL/GenBank/DDBJ whole genome shotgun (WGS) entry which is preliminary data.</text>
</comment>
<keyword evidence="2" id="KW-1185">Reference proteome</keyword>
<evidence type="ECO:0000313" key="1">
    <source>
        <dbReference type="EMBL" id="MEW2364535.1"/>
    </source>
</evidence>
<dbReference type="Proteomes" id="UP001553843">
    <property type="component" value="Unassembled WGS sequence"/>
</dbReference>
<protein>
    <submittedName>
        <fullName evidence="1">Uncharacterized protein</fullName>
    </submittedName>
</protein>
<gene>
    <name evidence="1" type="ORF">AB0887_21650</name>
</gene>
<accession>A0ABV3LYL3</accession>
<sequence>MLTEFLGCCGDRVPRLQQRLTSTLQVARFRLLDQVDHVVQPVSFEAH</sequence>
<name>A0ABV3LYL3_9ACTN</name>
<dbReference type="RefSeq" id="WP_359781114.1">
    <property type="nucleotide sequence ID" value="NZ_JBEYRR010000009.1"/>
</dbReference>